<feature type="transmembrane region" description="Helical" evidence="6">
    <location>
        <begin position="98"/>
        <end position="123"/>
    </location>
</feature>
<organism evidence="7 8">
    <name type="scientific">Actinocorallia libanotica</name>
    <dbReference type="NCBI Taxonomy" id="46162"/>
    <lineage>
        <taxon>Bacteria</taxon>
        <taxon>Bacillati</taxon>
        <taxon>Actinomycetota</taxon>
        <taxon>Actinomycetes</taxon>
        <taxon>Streptosporangiales</taxon>
        <taxon>Thermomonosporaceae</taxon>
        <taxon>Actinocorallia</taxon>
    </lineage>
</organism>
<evidence type="ECO:0000313" key="7">
    <source>
        <dbReference type="EMBL" id="GAA0969517.1"/>
    </source>
</evidence>
<evidence type="ECO:0000256" key="6">
    <source>
        <dbReference type="SAM" id="Phobius"/>
    </source>
</evidence>
<feature type="transmembrane region" description="Helical" evidence="6">
    <location>
        <begin position="193"/>
        <end position="217"/>
    </location>
</feature>
<feature type="transmembrane region" description="Helical" evidence="6">
    <location>
        <begin position="57"/>
        <end position="77"/>
    </location>
</feature>
<dbReference type="PANTHER" id="PTHR42770">
    <property type="entry name" value="AMINO ACID TRANSPORTER-RELATED"/>
    <property type="match status" value="1"/>
</dbReference>
<dbReference type="Pfam" id="PF13520">
    <property type="entry name" value="AA_permease_2"/>
    <property type="match status" value="1"/>
</dbReference>
<keyword evidence="3 6" id="KW-0812">Transmembrane</keyword>
<feature type="transmembrane region" description="Helical" evidence="6">
    <location>
        <begin position="161"/>
        <end position="181"/>
    </location>
</feature>
<reference evidence="7 8" key="1">
    <citation type="journal article" date="2019" name="Int. J. Syst. Evol. Microbiol.">
        <title>The Global Catalogue of Microorganisms (GCM) 10K type strain sequencing project: providing services to taxonomists for standard genome sequencing and annotation.</title>
        <authorList>
            <consortium name="The Broad Institute Genomics Platform"/>
            <consortium name="The Broad Institute Genome Sequencing Center for Infectious Disease"/>
            <person name="Wu L."/>
            <person name="Ma J."/>
        </authorList>
    </citation>
    <scope>NUCLEOTIDE SEQUENCE [LARGE SCALE GENOMIC DNA]</scope>
    <source>
        <strain evidence="7 8">JCM 10696</strain>
    </source>
</reference>
<accession>A0ABN1S0R8</accession>
<dbReference type="PANTHER" id="PTHR42770:SF16">
    <property type="entry name" value="AMINO ACID PERMEASE"/>
    <property type="match status" value="1"/>
</dbReference>
<dbReference type="InterPro" id="IPR050367">
    <property type="entry name" value="APC_superfamily"/>
</dbReference>
<feature type="transmembrane region" description="Helical" evidence="6">
    <location>
        <begin position="438"/>
        <end position="458"/>
    </location>
</feature>
<feature type="transmembrane region" description="Helical" evidence="6">
    <location>
        <begin position="368"/>
        <end position="395"/>
    </location>
</feature>
<dbReference type="Proteomes" id="UP001500665">
    <property type="component" value="Unassembled WGS sequence"/>
</dbReference>
<evidence type="ECO:0000256" key="3">
    <source>
        <dbReference type="ARBA" id="ARBA00022692"/>
    </source>
</evidence>
<feature type="transmembrane region" description="Helical" evidence="6">
    <location>
        <begin position="135"/>
        <end position="154"/>
    </location>
</feature>
<dbReference type="EMBL" id="BAAAHH010000065">
    <property type="protein sequence ID" value="GAA0969517.1"/>
    <property type="molecule type" value="Genomic_DNA"/>
</dbReference>
<keyword evidence="8" id="KW-1185">Reference proteome</keyword>
<evidence type="ECO:0000256" key="2">
    <source>
        <dbReference type="ARBA" id="ARBA00022475"/>
    </source>
</evidence>
<keyword evidence="5 6" id="KW-0472">Membrane</keyword>
<keyword evidence="2" id="KW-1003">Cell membrane</keyword>
<sequence>MGMTGTAEGVGAPARLGRTLSAPKIVFMVVAAAAPLVAMAGTVPLSMGSGNGAGVPGAYVVAMLTLLCFSVGYAAMARSITDGGGFYGYIARGLGRPVAASGAVLALTGYNGLVAALAGGIGYFLTELGGAPGPWWAWTLGAIAIMSALGYRNIDLSAKVLGVLMVCEIGVLVVFDAAVLVNRGLDAFQFTSFAPGTVFSGAPGVAFMFAFGSFVGYEAAALFSEETKDPARTVPRATYAAVLVIGLFYALTSWLMVGAMGAGRTGETARAQEGDLFFHLTEQQLGETASALFGLLIITSIFASLVAGHQAASRYVFALARDGLAPAKLSAVHPAHGSPYMSSLAQAGFTVVVVVLFAVAGLDPYKTLVTVMSGLSTLGIVLLQALTSVACVVYFRRTGSGGLLSTLIIPLVGCAGLLTAATLILVNFETLAHTESRLINALPYAVLVCAAAAALYALRLRKSDESRYVRIGAMTRGTDELPVG</sequence>
<comment type="subcellular location">
    <subcellularLocation>
        <location evidence="1">Cell membrane</location>
        <topology evidence="1">Multi-pass membrane protein</topology>
    </subcellularLocation>
</comment>
<gene>
    <name evidence="7" type="ORF">GCM10009550_76320</name>
</gene>
<name>A0ABN1S0R8_9ACTN</name>
<dbReference type="InterPro" id="IPR002293">
    <property type="entry name" value="AA/rel_permease1"/>
</dbReference>
<evidence type="ECO:0000256" key="5">
    <source>
        <dbReference type="ARBA" id="ARBA00023136"/>
    </source>
</evidence>
<feature type="transmembrane region" description="Helical" evidence="6">
    <location>
        <begin position="407"/>
        <end position="426"/>
    </location>
</feature>
<evidence type="ECO:0000313" key="8">
    <source>
        <dbReference type="Proteomes" id="UP001500665"/>
    </source>
</evidence>
<dbReference type="Gene3D" id="1.20.1740.10">
    <property type="entry name" value="Amino acid/polyamine transporter I"/>
    <property type="match status" value="1"/>
</dbReference>
<feature type="transmembrane region" description="Helical" evidence="6">
    <location>
        <begin position="237"/>
        <end position="257"/>
    </location>
</feature>
<feature type="transmembrane region" description="Helical" evidence="6">
    <location>
        <begin position="25"/>
        <end position="45"/>
    </location>
</feature>
<comment type="caution">
    <text evidence="7">The sequence shown here is derived from an EMBL/GenBank/DDBJ whole genome shotgun (WGS) entry which is preliminary data.</text>
</comment>
<evidence type="ECO:0000256" key="1">
    <source>
        <dbReference type="ARBA" id="ARBA00004651"/>
    </source>
</evidence>
<feature type="transmembrane region" description="Helical" evidence="6">
    <location>
        <begin position="288"/>
        <end position="307"/>
    </location>
</feature>
<feature type="transmembrane region" description="Helical" evidence="6">
    <location>
        <begin position="344"/>
        <end position="362"/>
    </location>
</feature>
<protein>
    <submittedName>
        <fullName evidence="7">APC family permease</fullName>
    </submittedName>
</protein>
<evidence type="ECO:0000256" key="4">
    <source>
        <dbReference type="ARBA" id="ARBA00022989"/>
    </source>
</evidence>
<proteinExistence type="predicted"/>
<dbReference type="PIRSF" id="PIRSF006060">
    <property type="entry name" value="AA_transporter"/>
    <property type="match status" value="1"/>
</dbReference>
<keyword evidence="4 6" id="KW-1133">Transmembrane helix</keyword>